<dbReference type="InterPro" id="IPR029068">
    <property type="entry name" value="Glyas_Bleomycin-R_OHBP_Dase"/>
</dbReference>
<dbReference type="InterPro" id="IPR004360">
    <property type="entry name" value="Glyas_Fos-R_dOase_dom"/>
</dbReference>
<dbReference type="Gene3D" id="3.10.180.10">
    <property type="entry name" value="2,3-Dihydroxybiphenyl 1,2-Dioxygenase, domain 1"/>
    <property type="match status" value="2"/>
</dbReference>
<protein>
    <submittedName>
        <fullName evidence="2">Unannotated protein</fullName>
    </submittedName>
</protein>
<dbReference type="SUPFAM" id="SSF54593">
    <property type="entry name" value="Glyoxalase/Bleomycin resistance protein/Dihydroxybiphenyl dioxygenase"/>
    <property type="match status" value="1"/>
</dbReference>
<dbReference type="Pfam" id="PF00903">
    <property type="entry name" value="Glyoxalase"/>
    <property type="match status" value="1"/>
</dbReference>
<dbReference type="PANTHER" id="PTHR36110">
    <property type="entry name" value="RING-CLEAVING DIOXYGENASE MHQE-RELATED"/>
    <property type="match status" value="1"/>
</dbReference>
<dbReference type="EMBL" id="CAEZXP010000012">
    <property type="protein sequence ID" value="CAB4711848.1"/>
    <property type="molecule type" value="Genomic_DNA"/>
</dbReference>
<organism evidence="2">
    <name type="scientific">freshwater metagenome</name>
    <dbReference type="NCBI Taxonomy" id="449393"/>
    <lineage>
        <taxon>unclassified sequences</taxon>
        <taxon>metagenomes</taxon>
        <taxon>ecological metagenomes</taxon>
    </lineage>
</organism>
<proteinExistence type="predicted"/>
<dbReference type="InterPro" id="IPR037523">
    <property type="entry name" value="VOC_core"/>
</dbReference>
<feature type="domain" description="VOC" evidence="1">
    <location>
        <begin position="5"/>
        <end position="204"/>
    </location>
</feature>
<gene>
    <name evidence="2" type="ORF">UFOPK2399_02049</name>
</gene>
<reference evidence="2" key="1">
    <citation type="submission" date="2020-05" db="EMBL/GenBank/DDBJ databases">
        <authorList>
            <person name="Chiriac C."/>
            <person name="Salcher M."/>
            <person name="Ghai R."/>
            <person name="Kavagutti S V."/>
        </authorList>
    </citation>
    <scope>NUCLEOTIDE SEQUENCE</scope>
</reference>
<evidence type="ECO:0000259" key="1">
    <source>
        <dbReference type="PROSITE" id="PS51819"/>
    </source>
</evidence>
<dbReference type="AlphaFoldDB" id="A0A6J6QSB8"/>
<dbReference type="InterPro" id="IPR052537">
    <property type="entry name" value="Extradiol_RC_dioxygenase"/>
</dbReference>
<sequence length="242" mass="26495">MQLAALHHVTCVCADAQRTVDFYRDRFGFRLVKKTVNFDDPHSYHLYFGDEHGAPGTLLTFFEWPRSEGGRVGRGTLASITIESPYADEPATVEDPDGLILNVVPGEAPRLRSVAALGNPALYAGILSPDAPIQFGPPTDTPALIGAGTTHHVAWRVDDDDALAACFVRLDELGLRPTGPLDRTYFRSVYFRMPDGLLHEVATAGPGFAVDEPARHLGQELSLPAWLEEARPTLERELAPIR</sequence>
<accession>A0A6J6QSB8</accession>
<name>A0A6J6QSB8_9ZZZZ</name>
<dbReference type="PROSITE" id="PS51819">
    <property type="entry name" value="VOC"/>
    <property type="match status" value="1"/>
</dbReference>
<evidence type="ECO:0000313" key="2">
    <source>
        <dbReference type="EMBL" id="CAB4711848.1"/>
    </source>
</evidence>
<dbReference type="PANTHER" id="PTHR36110:SF4">
    <property type="entry name" value="RING-CLEAVING DIOXYGENASE MHQA-RELATED"/>
    <property type="match status" value="1"/>
</dbReference>